<organism evidence="3 4">
    <name type="scientific">Microthlaspi erraticum</name>
    <dbReference type="NCBI Taxonomy" id="1685480"/>
    <lineage>
        <taxon>Eukaryota</taxon>
        <taxon>Viridiplantae</taxon>
        <taxon>Streptophyta</taxon>
        <taxon>Embryophyta</taxon>
        <taxon>Tracheophyta</taxon>
        <taxon>Spermatophyta</taxon>
        <taxon>Magnoliopsida</taxon>
        <taxon>eudicotyledons</taxon>
        <taxon>Gunneridae</taxon>
        <taxon>Pentapetalae</taxon>
        <taxon>rosids</taxon>
        <taxon>malvids</taxon>
        <taxon>Brassicales</taxon>
        <taxon>Brassicaceae</taxon>
        <taxon>Coluteocarpeae</taxon>
        <taxon>Microthlaspi</taxon>
    </lineage>
</organism>
<dbReference type="InterPro" id="IPR004312">
    <property type="entry name" value="ATHILA_Orf1_C"/>
</dbReference>
<dbReference type="Proteomes" id="UP000467841">
    <property type="component" value="Unassembled WGS sequence"/>
</dbReference>
<proteinExistence type="predicted"/>
<gene>
    <name evidence="3" type="ORF">MERR_LOCUS18030</name>
</gene>
<feature type="region of interest" description="Disordered" evidence="1">
    <location>
        <begin position="443"/>
        <end position="466"/>
    </location>
</feature>
<feature type="compositionally biased region" description="Basic residues" evidence="1">
    <location>
        <begin position="1"/>
        <end position="19"/>
    </location>
</feature>
<dbReference type="OrthoDB" id="1750933at2759"/>
<protein>
    <recommendedName>
        <fullName evidence="2">Arabidopsis retrotransposon Orf1 C-terminal domain-containing protein</fullName>
    </recommendedName>
</protein>
<sequence>MRNHLWKQRVSKKKRKKKQREFEPEESAQEEDVESEESEEEEEIEVVESEPGEEGSEEADVDEPMEEVEQPQAEEDDGLPMFNEHYEALMSMEFVETKYPHDDTMKELGIFDDVELVLKNMHLAKFLSYRMESYKELTCEFLASLRYYIYSKAERRELDRGLGWITFTADGVEPEVTFRNLEVMFGFNYGEGTEWSFDKNELQKFGLQSLMVCTPLQGLRLLKLGVQSLDMCTRRWPTLSFQERPHEPSLKESSSCLIWGSNYLITAYANRFKPKRKLSVGGLITPILLAGGVDTSSHESTAPGWLDIKFCKVNTLIDHNEVNGMYQFLFKHPDVGPSKMLLPSPAYTTVRGGDNIDFWPPLDMVVGHEAEEQIEEQAEQAPELMEQEIQVNEELGEPDCYYFDEQAKDKFGGVESIMDVRRKEGLCMGLSSTAQLKMKKGGAFMPSSTNPRDPPVELGQTFPTLH</sequence>
<feature type="domain" description="Arabidopsis retrotransposon Orf1 C-terminal" evidence="2">
    <location>
        <begin position="57"/>
        <end position="205"/>
    </location>
</feature>
<evidence type="ECO:0000313" key="4">
    <source>
        <dbReference type="Proteomes" id="UP000467841"/>
    </source>
</evidence>
<feature type="domain" description="Arabidopsis retrotransposon Orf1 C-terminal" evidence="2">
    <location>
        <begin position="275"/>
        <end position="432"/>
    </location>
</feature>
<reference evidence="3" key="1">
    <citation type="submission" date="2020-01" db="EMBL/GenBank/DDBJ databases">
        <authorList>
            <person name="Mishra B."/>
        </authorList>
    </citation>
    <scope>NUCLEOTIDE SEQUENCE [LARGE SCALE GENOMIC DNA]</scope>
</reference>
<evidence type="ECO:0000259" key="2">
    <source>
        <dbReference type="Pfam" id="PF03078"/>
    </source>
</evidence>
<feature type="region of interest" description="Disordered" evidence="1">
    <location>
        <begin position="1"/>
        <end position="78"/>
    </location>
</feature>
<dbReference type="Pfam" id="PF03078">
    <property type="entry name" value="ATHILA"/>
    <property type="match status" value="2"/>
</dbReference>
<keyword evidence="4" id="KW-1185">Reference proteome</keyword>
<dbReference type="EMBL" id="CACVBM020001097">
    <property type="protein sequence ID" value="CAA7030795.1"/>
    <property type="molecule type" value="Genomic_DNA"/>
</dbReference>
<name>A0A6D2IS91_9BRAS</name>
<comment type="caution">
    <text evidence="3">The sequence shown here is derived from an EMBL/GenBank/DDBJ whole genome shotgun (WGS) entry which is preliminary data.</text>
</comment>
<evidence type="ECO:0000256" key="1">
    <source>
        <dbReference type="SAM" id="MobiDB-lite"/>
    </source>
</evidence>
<feature type="compositionally biased region" description="Acidic residues" evidence="1">
    <location>
        <begin position="23"/>
        <end position="78"/>
    </location>
</feature>
<dbReference type="AlphaFoldDB" id="A0A6D2IS91"/>
<accession>A0A6D2IS91</accession>
<evidence type="ECO:0000313" key="3">
    <source>
        <dbReference type="EMBL" id="CAA7030795.1"/>
    </source>
</evidence>